<organism evidence="9 10">
    <name type="scientific">Propionispora vibrioides</name>
    <dbReference type="NCBI Taxonomy" id="112903"/>
    <lineage>
        <taxon>Bacteria</taxon>
        <taxon>Bacillati</taxon>
        <taxon>Bacillota</taxon>
        <taxon>Negativicutes</taxon>
        <taxon>Selenomonadales</taxon>
        <taxon>Sporomusaceae</taxon>
        <taxon>Propionispora</taxon>
    </lineage>
</organism>
<evidence type="ECO:0000256" key="2">
    <source>
        <dbReference type="ARBA" id="ARBA00007400"/>
    </source>
</evidence>
<evidence type="ECO:0000256" key="3">
    <source>
        <dbReference type="ARBA" id="ARBA00022475"/>
    </source>
</evidence>
<dbReference type="GO" id="GO:0016413">
    <property type="term" value="F:O-acetyltransferase activity"/>
    <property type="evidence" value="ECO:0007669"/>
    <property type="project" value="TreeGrafter"/>
</dbReference>
<keyword evidence="3" id="KW-1003">Cell membrane</keyword>
<feature type="transmembrane region" description="Helical" evidence="7">
    <location>
        <begin position="199"/>
        <end position="217"/>
    </location>
</feature>
<sequence>MSTQRIPALEYIRGISMLGVIGIHTGAYSLSNPHVNIHLFGLLEIASRFSVPIFFFVSAFGLFLHQKDLTAPLNYTAFMKKRLKTVGIPYLIWSLLYLVYISVISHNLAVWSIPVLLKYLFFGLASYQLYFLVLLLWFYALMPLWRILLRYILKNPLTNLLIALALQILFNYYSSYLLVPPPTGTLFHDLVDYRMNYWIAHYFFIFILGAVCALRFDSFKTILTYQRRYVTAFFAITLGAIMLYYYYLLFAKGYTPEEAVCTNHQLGPIGVLYTVSSTFFWFMIFSKEHWPAAISALLNSLGKHSYFIYLVHPFVMYCLSYYMNHAGYLFTAKATILFYLATLLLSLLLSLFTQRLSTHLPWLGRLLTGSIPSPRVKKAPTTAIG</sequence>
<keyword evidence="5 7" id="KW-1133">Transmembrane helix</keyword>
<evidence type="ECO:0000256" key="6">
    <source>
        <dbReference type="ARBA" id="ARBA00023136"/>
    </source>
</evidence>
<feature type="transmembrane region" description="Helical" evidence="7">
    <location>
        <begin position="12"/>
        <end position="31"/>
    </location>
</feature>
<dbReference type="Proteomes" id="UP000198847">
    <property type="component" value="Unassembled WGS sequence"/>
</dbReference>
<feature type="domain" description="Acyltransferase 3" evidence="8">
    <location>
        <begin position="7"/>
        <end position="352"/>
    </location>
</feature>
<dbReference type="GO" id="GO:0009246">
    <property type="term" value="P:enterobacterial common antigen biosynthetic process"/>
    <property type="evidence" value="ECO:0007669"/>
    <property type="project" value="TreeGrafter"/>
</dbReference>
<reference evidence="9 10" key="1">
    <citation type="submission" date="2016-10" db="EMBL/GenBank/DDBJ databases">
        <authorList>
            <person name="de Groot N.N."/>
        </authorList>
    </citation>
    <scope>NUCLEOTIDE SEQUENCE [LARGE SCALE GENOMIC DNA]</scope>
    <source>
        <strain evidence="9 10">DSM 13305</strain>
    </source>
</reference>
<feature type="transmembrane region" description="Helical" evidence="7">
    <location>
        <begin position="229"/>
        <end position="247"/>
    </location>
</feature>
<dbReference type="PANTHER" id="PTHR40074:SF2">
    <property type="entry name" value="O-ACETYLTRANSFERASE WECH"/>
    <property type="match status" value="1"/>
</dbReference>
<feature type="transmembrane region" description="Helical" evidence="7">
    <location>
        <begin position="129"/>
        <end position="148"/>
    </location>
</feature>
<protein>
    <submittedName>
        <fullName evidence="9">Surface polysaccharide O-acyltransferase, integral membrane enzyme</fullName>
    </submittedName>
</protein>
<accession>A0A1H8WZ17</accession>
<dbReference type="Pfam" id="PF01757">
    <property type="entry name" value="Acyl_transf_3"/>
    <property type="match status" value="1"/>
</dbReference>
<gene>
    <name evidence="9" type="ORF">SAMN04490178_1192</name>
</gene>
<feature type="transmembrane region" description="Helical" evidence="7">
    <location>
        <begin position="306"/>
        <end position="324"/>
    </location>
</feature>
<dbReference type="AlphaFoldDB" id="A0A1H8WZ17"/>
<comment type="subcellular location">
    <subcellularLocation>
        <location evidence="1">Cell membrane</location>
        <topology evidence="1">Multi-pass membrane protein</topology>
    </subcellularLocation>
</comment>
<feature type="transmembrane region" description="Helical" evidence="7">
    <location>
        <begin position="85"/>
        <end position="109"/>
    </location>
</feature>
<evidence type="ECO:0000256" key="7">
    <source>
        <dbReference type="SAM" id="Phobius"/>
    </source>
</evidence>
<dbReference type="STRING" id="112903.SAMN04490178_1192"/>
<dbReference type="RefSeq" id="WP_091748860.1">
    <property type="nucleotide sequence ID" value="NZ_FODY01000019.1"/>
</dbReference>
<keyword evidence="6 7" id="KW-0472">Membrane</keyword>
<feature type="transmembrane region" description="Helical" evidence="7">
    <location>
        <begin position="37"/>
        <end position="64"/>
    </location>
</feature>
<feature type="transmembrane region" description="Helical" evidence="7">
    <location>
        <begin position="267"/>
        <end position="285"/>
    </location>
</feature>
<evidence type="ECO:0000313" key="9">
    <source>
        <dbReference type="EMBL" id="SEP32894.1"/>
    </source>
</evidence>
<dbReference type="InterPro" id="IPR002656">
    <property type="entry name" value="Acyl_transf_3_dom"/>
</dbReference>
<proteinExistence type="inferred from homology"/>
<evidence type="ECO:0000313" key="10">
    <source>
        <dbReference type="Proteomes" id="UP000198847"/>
    </source>
</evidence>
<feature type="transmembrane region" description="Helical" evidence="7">
    <location>
        <begin position="336"/>
        <end position="353"/>
    </location>
</feature>
<keyword evidence="9" id="KW-0012">Acyltransferase</keyword>
<evidence type="ECO:0000256" key="1">
    <source>
        <dbReference type="ARBA" id="ARBA00004651"/>
    </source>
</evidence>
<keyword evidence="4 7" id="KW-0812">Transmembrane</keyword>
<dbReference type="GO" id="GO:0005886">
    <property type="term" value="C:plasma membrane"/>
    <property type="evidence" value="ECO:0007669"/>
    <property type="project" value="UniProtKB-SubCell"/>
</dbReference>
<comment type="similarity">
    <text evidence="2">Belongs to the acyltransferase 3 family.</text>
</comment>
<evidence type="ECO:0000259" key="8">
    <source>
        <dbReference type="Pfam" id="PF01757"/>
    </source>
</evidence>
<dbReference type="OrthoDB" id="1661854at2"/>
<keyword evidence="10" id="KW-1185">Reference proteome</keyword>
<dbReference type="EMBL" id="FODY01000019">
    <property type="protein sequence ID" value="SEP32894.1"/>
    <property type="molecule type" value="Genomic_DNA"/>
</dbReference>
<evidence type="ECO:0000256" key="4">
    <source>
        <dbReference type="ARBA" id="ARBA00022692"/>
    </source>
</evidence>
<feature type="transmembrane region" description="Helical" evidence="7">
    <location>
        <begin position="160"/>
        <end position="179"/>
    </location>
</feature>
<evidence type="ECO:0000256" key="5">
    <source>
        <dbReference type="ARBA" id="ARBA00022989"/>
    </source>
</evidence>
<keyword evidence="9" id="KW-0808">Transferase</keyword>
<dbReference type="PANTHER" id="PTHR40074">
    <property type="entry name" value="O-ACETYLTRANSFERASE WECH"/>
    <property type="match status" value="1"/>
</dbReference>
<name>A0A1H8WZ17_9FIRM</name>